<dbReference type="GO" id="GO:0000813">
    <property type="term" value="C:ESCRT I complex"/>
    <property type="evidence" value="ECO:0007669"/>
    <property type="project" value="InterPro"/>
</dbReference>
<evidence type="ECO:0000313" key="4">
    <source>
        <dbReference type="Proteomes" id="UP000008068"/>
    </source>
</evidence>
<feature type="compositionally biased region" description="Low complexity" evidence="1">
    <location>
        <begin position="182"/>
        <end position="194"/>
    </location>
</feature>
<dbReference type="HOGENOM" id="CLU_824469_0_0_1"/>
<dbReference type="PANTHER" id="PTHR15960:SF5">
    <property type="entry name" value="LD44032P"/>
    <property type="match status" value="1"/>
</dbReference>
<dbReference type="OMA" id="PTQNIRV"/>
<reference evidence="4" key="1">
    <citation type="submission" date="2011-07" db="EMBL/GenBank/DDBJ databases">
        <authorList>
            <consortium name="Caenorhabditis brenneri Sequencing and Analysis Consortium"/>
            <person name="Wilson R.K."/>
        </authorList>
    </citation>
    <scope>NUCLEOTIDE SEQUENCE [LARGE SCALE GENOMIC DNA]</scope>
    <source>
        <strain evidence="4">PB2801</strain>
    </source>
</reference>
<feature type="region of interest" description="Disordered" evidence="1">
    <location>
        <begin position="55"/>
        <end position="89"/>
    </location>
</feature>
<dbReference type="eggNOG" id="ENOG502TGKX">
    <property type="taxonomic scope" value="Eukaryota"/>
</dbReference>
<name>G0NMI7_CAEBE</name>
<feature type="region of interest" description="Disordered" evidence="1">
    <location>
        <begin position="173"/>
        <end position="194"/>
    </location>
</feature>
<evidence type="ECO:0000313" key="3">
    <source>
        <dbReference type="EMBL" id="EGT34151.1"/>
    </source>
</evidence>
<dbReference type="Proteomes" id="UP000008068">
    <property type="component" value="Unassembled WGS sequence"/>
</dbReference>
<protein>
    <recommendedName>
        <fullName evidence="2">UBA domain-containing protein</fullName>
    </recommendedName>
</protein>
<accession>G0NMI7</accession>
<feature type="domain" description="UBA" evidence="2">
    <location>
        <begin position="289"/>
        <end position="337"/>
    </location>
</feature>
<evidence type="ECO:0000259" key="2">
    <source>
        <dbReference type="PROSITE" id="PS50030"/>
    </source>
</evidence>
<gene>
    <name evidence="3" type="ORF">CAEBREN_09168</name>
</gene>
<dbReference type="STRING" id="135651.G0NMI7"/>
<dbReference type="PANTHER" id="PTHR15960">
    <property type="entry name" value="LD44032P"/>
    <property type="match status" value="1"/>
</dbReference>
<feature type="compositionally biased region" description="Low complexity" evidence="1">
    <location>
        <begin position="63"/>
        <end position="89"/>
    </location>
</feature>
<dbReference type="GO" id="GO:0043162">
    <property type="term" value="P:ubiquitin-dependent protein catabolic process via the multivesicular body sorting pathway"/>
    <property type="evidence" value="ECO:0007669"/>
    <property type="project" value="InterPro"/>
</dbReference>
<dbReference type="EMBL" id="GL379910">
    <property type="protein sequence ID" value="EGT34151.1"/>
    <property type="molecule type" value="Genomic_DNA"/>
</dbReference>
<keyword evidence="4" id="KW-1185">Reference proteome</keyword>
<dbReference type="FunCoup" id="G0NMI7">
    <property type="interactions" value="283"/>
</dbReference>
<proteinExistence type="predicted"/>
<dbReference type="GO" id="GO:0043130">
    <property type="term" value="F:ubiquitin binding"/>
    <property type="evidence" value="ECO:0007669"/>
    <property type="project" value="InterPro"/>
</dbReference>
<dbReference type="PROSITE" id="PS50030">
    <property type="entry name" value="UBA"/>
    <property type="match status" value="1"/>
</dbReference>
<evidence type="ECO:0000256" key="1">
    <source>
        <dbReference type="SAM" id="MobiDB-lite"/>
    </source>
</evidence>
<dbReference type="OrthoDB" id="5824432at2759"/>
<dbReference type="InterPro" id="IPR038870">
    <property type="entry name" value="UBAP1"/>
</dbReference>
<sequence length="337" mass="37826">MSFNDVFHDYIKDIPMDMSRKFYPTRDIRVDLIHIPDQLTFSKFEYSFEAESRAREQFDKQNETITLETTTTTTTSTSNEGVSTSVNSEVKTSKSKASVHDVLSQNVLVPCPVNSAPSISASAKPLTPNTATSLPHSLHEFESTNNVFDDMQILALDDRKALQEVLMLTNASNTITPPPVPQHQVQSSSSSSPLSFNHQITPMNNNHVKQISAENGQKVPEKIGKTQQDELRKRLLTKGYRPDIVEKSLTLLPKGRLVHIEYYMKACRTIEKTGRSTVDETLPFLIQCDLNDKNVILTYSDVCANLLKMGFPRHQTFEAVAVERGDQNRALGRLLPS</sequence>
<dbReference type="AlphaFoldDB" id="G0NMI7"/>
<dbReference type="InParanoid" id="G0NMI7"/>
<dbReference type="InterPro" id="IPR015940">
    <property type="entry name" value="UBA"/>
</dbReference>
<organism evidence="4">
    <name type="scientific">Caenorhabditis brenneri</name>
    <name type="common">Nematode worm</name>
    <dbReference type="NCBI Taxonomy" id="135651"/>
    <lineage>
        <taxon>Eukaryota</taxon>
        <taxon>Metazoa</taxon>
        <taxon>Ecdysozoa</taxon>
        <taxon>Nematoda</taxon>
        <taxon>Chromadorea</taxon>
        <taxon>Rhabditida</taxon>
        <taxon>Rhabditina</taxon>
        <taxon>Rhabditomorpha</taxon>
        <taxon>Rhabditoidea</taxon>
        <taxon>Rhabditidae</taxon>
        <taxon>Peloderinae</taxon>
        <taxon>Caenorhabditis</taxon>
    </lineage>
</organism>